<sequence>MKPFEVAWELQDGETKLRRENMSRLEILRSFCNKECVNDCAGEWLTIATNILERNDIPVRSFTSAVYQLLQTGRGK</sequence>
<accession>A0A9Q1CEP4</accession>
<comment type="caution">
    <text evidence="1">The sequence shown here is derived from an EMBL/GenBank/DDBJ whole genome shotgun (WGS) entry which is preliminary data.</text>
</comment>
<organism evidence="1 2">
    <name type="scientific">Holothuria leucospilota</name>
    <name type="common">Black long sea cucumber</name>
    <name type="synonym">Mertensiothuria leucospilota</name>
    <dbReference type="NCBI Taxonomy" id="206669"/>
    <lineage>
        <taxon>Eukaryota</taxon>
        <taxon>Metazoa</taxon>
        <taxon>Echinodermata</taxon>
        <taxon>Eleutherozoa</taxon>
        <taxon>Echinozoa</taxon>
        <taxon>Holothuroidea</taxon>
        <taxon>Aspidochirotacea</taxon>
        <taxon>Aspidochirotida</taxon>
        <taxon>Holothuriidae</taxon>
        <taxon>Holothuria</taxon>
    </lineage>
</organism>
<evidence type="ECO:0000313" key="2">
    <source>
        <dbReference type="Proteomes" id="UP001152320"/>
    </source>
</evidence>
<protein>
    <submittedName>
        <fullName evidence="1">Uncharacterized protein</fullName>
    </submittedName>
</protein>
<dbReference type="Proteomes" id="UP001152320">
    <property type="component" value="Chromosome 4"/>
</dbReference>
<gene>
    <name evidence="1" type="ORF">HOLleu_10720</name>
</gene>
<keyword evidence="2" id="KW-1185">Reference proteome</keyword>
<proteinExistence type="predicted"/>
<dbReference type="AlphaFoldDB" id="A0A9Q1CEP4"/>
<name>A0A9Q1CEP4_HOLLE</name>
<dbReference type="EMBL" id="JAIZAY010000004">
    <property type="protein sequence ID" value="KAJ8043570.1"/>
    <property type="molecule type" value="Genomic_DNA"/>
</dbReference>
<reference evidence="1" key="1">
    <citation type="submission" date="2021-10" db="EMBL/GenBank/DDBJ databases">
        <title>Tropical sea cucumber genome reveals ecological adaptation and Cuvierian tubules defense mechanism.</title>
        <authorList>
            <person name="Chen T."/>
        </authorList>
    </citation>
    <scope>NUCLEOTIDE SEQUENCE</scope>
    <source>
        <strain evidence="1">Nanhai2018</strain>
        <tissue evidence="1">Muscle</tissue>
    </source>
</reference>
<evidence type="ECO:0000313" key="1">
    <source>
        <dbReference type="EMBL" id="KAJ8043570.1"/>
    </source>
</evidence>